<dbReference type="Pfam" id="PF02796">
    <property type="entry name" value="HTH_7"/>
    <property type="match status" value="1"/>
</dbReference>
<name>A0ABW2EHV0_9BACI</name>
<dbReference type="EMBL" id="JBHSZV010000004">
    <property type="protein sequence ID" value="MFC7060410.1"/>
    <property type="molecule type" value="Genomic_DNA"/>
</dbReference>
<evidence type="ECO:0000313" key="3">
    <source>
        <dbReference type="Proteomes" id="UP001596410"/>
    </source>
</evidence>
<organism evidence="2 3">
    <name type="scientific">Halobacillus seohaensis</name>
    <dbReference type="NCBI Taxonomy" id="447421"/>
    <lineage>
        <taxon>Bacteria</taxon>
        <taxon>Bacillati</taxon>
        <taxon>Bacillota</taxon>
        <taxon>Bacilli</taxon>
        <taxon>Bacillales</taxon>
        <taxon>Bacillaceae</taxon>
        <taxon>Halobacillus</taxon>
    </lineage>
</organism>
<keyword evidence="3" id="KW-1185">Reference proteome</keyword>
<dbReference type="SUPFAM" id="SSF46689">
    <property type="entry name" value="Homeodomain-like"/>
    <property type="match status" value="1"/>
</dbReference>
<gene>
    <name evidence="2" type="ORF">ACFQIC_00810</name>
</gene>
<feature type="domain" description="Resolvase HTH" evidence="1">
    <location>
        <begin position="9"/>
        <end position="41"/>
    </location>
</feature>
<comment type="caution">
    <text evidence="2">The sequence shown here is derived from an EMBL/GenBank/DDBJ whole genome shotgun (WGS) entry which is preliminary data.</text>
</comment>
<evidence type="ECO:0000259" key="1">
    <source>
        <dbReference type="Pfam" id="PF02796"/>
    </source>
</evidence>
<dbReference type="Gene3D" id="1.10.10.60">
    <property type="entry name" value="Homeodomain-like"/>
    <property type="match status" value="1"/>
</dbReference>
<reference evidence="3" key="1">
    <citation type="journal article" date="2019" name="Int. J. Syst. Evol. Microbiol.">
        <title>The Global Catalogue of Microorganisms (GCM) 10K type strain sequencing project: providing services to taxonomists for standard genome sequencing and annotation.</title>
        <authorList>
            <consortium name="The Broad Institute Genomics Platform"/>
            <consortium name="The Broad Institute Genome Sequencing Center for Infectious Disease"/>
            <person name="Wu L."/>
            <person name="Ma J."/>
        </authorList>
    </citation>
    <scope>NUCLEOTIDE SEQUENCE [LARGE SCALE GENOMIC DNA]</scope>
    <source>
        <strain evidence="3">CGMCC 4.1621</strain>
    </source>
</reference>
<protein>
    <submittedName>
        <fullName evidence="2">Helix-turn-helix domain-containing protein</fullName>
    </submittedName>
</protein>
<sequence>MNNRGLQHAQELFHERRNKGLTVNEIAQITKISRATIYIIWKLEINDQ</sequence>
<proteinExistence type="predicted"/>
<dbReference type="Proteomes" id="UP001596410">
    <property type="component" value="Unassembled WGS sequence"/>
</dbReference>
<dbReference type="RefSeq" id="WP_390216928.1">
    <property type="nucleotide sequence ID" value="NZ_JBHSZV010000004.1"/>
</dbReference>
<dbReference type="InterPro" id="IPR009057">
    <property type="entry name" value="Homeodomain-like_sf"/>
</dbReference>
<accession>A0ABW2EHV0</accession>
<evidence type="ECO:0000313" key="2">
    <source>
        <dbReference type="EMBL" id="MFC7060410.1"/>
    </source>
</evidence>
<dbReference type="InterPro" id="IPR006120">
    <property type="entry name" value="Resolvase_HTH_dom"/>
</dbReference>